<organism evidence="1 2">
    <name type="scientific">Peptoanaerobacter stomatis</name>
    <dbReference type="NCBI Taxonomy" id="796937"/>
    <lineage>
        <taxon>Bacteria</taxon>
        <taxon>Bacillati</taxon>
        <taxon>Bacillota</taxon>
        <taxon>Clostridia</taxon>
        <taxon>Peptostreptococcales</taxon>
        <taxon>Filifactoraceae</taxon>
        <taxon>Peptoanaerobacter</taxon>
    </lineage>
</organism>
<gene>
    <name evidence="1" type="ORF">HMPREF1143_0195</name>
</gene>
<accession>J5WFM2</accession>
<proteinExistence type="predicted"/>
<comment type="caution">
    <text evidence="1">The sequence shown here is derived from an EMBL/GenBank/DDBJ whole genome shotgun (WGS) entry which is preliminary data.</text>
</comment>
<sequence>MEDLRSIDVNFYFLINGKQAVKVGFKNIKEIENLTIEKDNIYANEERKKLAKTHNVDISKIVRISEKEYEKFNNDEDVNINKIEEDSKNIVMEISFENGLKLEVDTGTTDMIEAMRIMNEEDYKTCSVISATMFGAKVYIPKNFLQDYEECGVNE</sequence>
<dbReference type="RefSeq" id="WP_009531402.1">
    <property type="nucleotide sequence ID" value="NZ_ALNK01000027.1"/>
</dbReference>
<evidence type="ECO:0000313" key="2">
    <source>
        <dbReference type="Proteomes" id="UP000005244"/>
    </source>
</evidence>
<name>J5WFM2_9FIRM</name>
<keyword evidence="2" id="KW-1185">Reference proteome</keyword>
<reference evidence="1 2" key="1">
    <citation type="submission" date="2012-07" db="EMBL/GenBank/DDBJ databases">
        <authorList>
            <person name="Durkin A.S."/>
            <person name="McCorrison J."/>
            <person name="Torralba M."/>
            <person name="Gillis M."/>
            <person name="Methe B."/>
            <person name="Sutton G."/>
            <person name="Nelson K.E."/>
        </authorList>
    </citation>
    <scope>NUCLEOTIDE SEQUENCE [LARGE SCALE GENOMIC DNA]</scope>
    <source>
        <strain evidence="1 2">OBRC8</strain>
    </source>
</reference>
<evidence type="ECO:0000313" key="1">
    <source>
        <dbReference type="EMBL" id="EJU21602.1"/>
    </source>
</evidence>
<protein>
    <submittedName>
        <fullName evidence="1">Uncharacterized protein</fullName>
    </submittedName>
</protein>
<dbReference type="Proteomes" id="UP000005244">
    <property type="component" value="Unassembled WGS sequence"/>
</dbReference>
<dbReference type="AlphaFoldDB" id="J5WFM2"/>
<dbReference type="EMBL" id="ALNK01000027">
    <property type="protein sequence ID" value="EJU21602.1"/>
    <property type="molecule type" value="Genomic_DNA"/>
</dbReference>